<feature type="domain" description="Methyltransferase" evidence="4">
    <location>
        <begin position="162"/>
        <end position="277"/>
    </location>
</feature>
<keyword evidence="5" id="KW-0830">Ubiquinone</keyword>
<reference evidence="5 6" key="1">
    <citation type="submission" date="2023-07" db="EMBL/GenBank/DDBJ databases">
        <title>Genomic Encyclopedia of Type Strains, Phase IV (KMG-IV): sequencing the most valuable type-strain genomes for metagenomic binning, comparative biology and taxonomic classification.</title>
        <authorList>
            <person name="Goeker M."/>
        </authorList>
    </citation>
    <scope>NUCLEOTIDE SEQUENCE [LARGE SCALE GENOMIC DNA]</scope>
    <source>
        <strain evidence="5 6">DSM 12751</strain>
    </source>
</reference>
<dbReference type="InterPro" id="IPR036249">
    <property type="entry name" value="Thioredoxin-like_sf"/>
</dbReference>
<dbReference type="CDD" id="cd02440">
    <property type="entry name" value="AdoMet_MTases"/>
    <property type="match status" value="1"/>
</dbReference>
<dbReference type="PANTHER" id="PTHR44942:SF4">
    <property type="entry name" value="METHYLTRANSFERASE TYPE 11 DOMAIN-CONTAINING PROTEIN"/>
    <property type="match status" value="1"/>
</dbReference>
<comment type="caution">
    <text evidence="5">The sequence shown here is derived from an EMBL/GenBank/DDBJ whole genome shotgun (WGS) entry which is preliminary data.</text>
</comment>
<dbReference type="Proteomes" id="UP001235840">
    <property type="component" value="Unassembled WGS sequence"/>
</dbReference>
<dbReference type="SUPFAM" id="SSF52833">
    <property type="entry name" value="Thioredoxin-like"/>
    <property type="match status" value="1"/>
</dbReference>
<evidence type="ECO:0000256" key="1">
    <source>
        <dbReference type="ARBA" id="ARBA00022603"/>
    </source>
</evidence>
<dbReference type="InterPro" id="IPR051052">
    <property type="entry name" value="Diverse_substrate_MTase"/>
</dbReference>
<accession>A0ABT9VXF0</accession>
<dbReference type="CDD" id="cd02947">
    <property type="entry name" value="TRX_family"/>
    <property type="match status" value="1"/>
</dbReference>
<organism evidence="5 6">
    <name type="scientific">Caldalkalibacillus horti</name>
    <dbReference type="NCBI Taxonomy" id="77523"/>
    <lineage>
        <taxon>Bacteria</taxon>
        <taxon>Bacillati</taxon>
        <taxon>Bacillota</taxon>
        <taxon>Bacilli</taxon>
        <taxon>Bacillales</taxon>
        <taxon>Bacillaceae</taxon>
        <taxon>Caldalkalibacillus</taxon>
    </lineage>
</organism>
<evidence type="ECO:0000256" key="2">
    <source>
        <dbReference type="ARBA" id="ARBA00022679"/>
    </source>
</evidence>
<dbReference type="Gene3D" id="3.40.30.10">
    <property type="entry name" value="Glutaredoxin"/>
    <property type="match status" value="1"/>
</dbReference>
<evidence type="ECO:0000313" key="5">
    <source>
        <dbReference type="EMBL" id="MDQ0165667.1"/>
    </source>
</evidence>
<name>A0ABT9VXF0_9BACI</name>
<evidence type="ECO:0000259" key="3">
    <source>
        <dbReference type="Pfam" id="PF00085"/>
    </source>
</evidence>
<evidence type="ECO:0000259" key="4">
    <source>
        <dbReference type="Pfam" id="PF13847"/>
    </source>
</evidence>
<keyword evidence="6" id="KW-1185">Reference proteome</keyword>
<dbReference type="EMBL" id="JAUSTY010000005">
    <property type="protein sequence ID" value="MDQ0165667.1"/>
    <property type="molecule type" value="Genomic_DNA"/>
</dbReference>
<dbReference type="Gene3D" id="3.40.50.150">
    <property type="entry name" value="Vaccinia Virus protein VP39"/>
    <property type="match status" value="1"/>
</dbReference>
<keyword evidence="1" id="KW-0489">Methyltransferase</keyword>
<gene>
    <name evidence="5" type="ORF">J2S11_001568</name>
</gene>
<dbReference type="SUPFAM" id="SSF53335">
    <property type="entry name" value="S-adenosyl-L-methionine-dependent methyltransferases"/>
    <property type="match status" value="1"/>
</dbReference>
<dbReference type="RefSeq" id="WP_307393022.1">
    <property type="nucleotide sequence ID" value="NZ_BAAADK010000011.1"/>
</dbReference>
<dbReference type="PANTHER" id="PTHR44942">
    <property type="entry name" value="METHYLTRANSF_11 DOMAIN-CONTAINING PROTEIN"/>
    <property type="match status" value="1"/>
</dbReference>
<evidence type="ECO:0000313" key="6">
    <source>
        <dbReference type="Proteomes" id="UP001235840"/>
    </source>
</evidence>
<protein>
    <submittedName>
        <fullName evidence="5">Ubiquinone/menaquinone biosynthesis C-methylase UbiE</fullName>
    </submittedName>
</protein>
<dbReference type="InterPro" id="IPR025714">
    <property type="entry name" value="Methyltranfer_dom"/>
</dbReference>
<keyword evidence="2" id="KW-0808">Transferase</keyword>
<proteinExistence type="predicted"/>
<sequence length="339" mass="38895">MFELGKKEMDGLLRFNQQTIPVYIYTPLCGTCKVTTKMLEIVEAALPELKLYSCNLNAVTEVAERWKIESVPCLAFIQGAQVQKKIYAFKSVDEVYEMLKPFACRKSNSRRLIRLEREVMRVKKLTNEDFDQMVTFFDQMAQTSWLSSIHAELATYVPQQNGIIALDVGCGTGRFLQRIQHQIAEGIGIDLSPEMIREANRQADLLQLTDRFEFRVGDAYELPLKNESVDVAISTCMMFLLPEPEKGIEELHRVLKKQGTLLMLNPSPLMNPEQAYAVAKEQGIPQEEWEYLWKWSNVSTRKHRYAKEELKSMLQPAFTQIEIVDVLDGLAHITIGHKS</sequence>
<dbReference type="Pfam" id="PF00085">
    <property type="entry name" value="Thioredoxin"/>
    <property type="match status" value="1"/>
</dbReference>
<dbReference type="Pfam" id="PF13847">
    <property type="entry name" value="Methyltransf_31"/>
    <property type="match status" value="1"/>
</dbReference>
<dbReference type="InterPro" id="IPR013766">
    <property type="entry name" value="Thioredoxin_domain"/>
</dbReference>
<dbReference type="InterPro" id="IPR029063">
    <property type="entry name" value="SAM-dependent_MTases_sf"/>
</dbReference>
<feature type="domain" description="Thioredoxin" evidence="3">
    <location>
        <begin position="10"/>
        <end position="97"/>
    </location>
</feature>